<keyword evidence="13" id="KW-0449">Lipoprotein</keyword>
<dbReference type="Proteomes" id="UP000035860">
    <property type="component" value="Unassembled WGS sequence"/>
</dbReference>
<feature type="binding site" evidence="12">
    <location>
        <position position="173"/>
    </location>
    <ligand>
        <name>Mg(2+)</name>
        <dbReference type="ChEBI" id="CHEBI:18420"/>
    </ligand>
</feature>
<feature type="binding site" evidence="12">
    <location>
        <position position="295"/>
    </location>
    <ligand>
        <name>Mg(2+)</name>
        <dbReference type="ChEBI" id="CHEBI:18420"/>
    </ligand>
</feature>
<feature type="binding site" evidence="12">
    <location>
        <position position="299"/>
    </location>
    <ligand>
        <name>Mg(2+)</name>
        <dbReference type="ChEBI" id="CHEBI:18420"/>
    </ligand>
</feature>
<dbReference type="OrthoDB" id="9778595at2"/>
<evidence type="ECO:0000256" key="6">
    <source>
        <dbReference type="ARBA" id="ARBA00022723"/>
    </source>
</evidence>
<accession>A0A066UCR7</accession>
<evidence type="ECO:0000256" key="3">
    <source>
        <dbReference type="ARBA" id="ARBA00016337"/>
    </source>
</evidence>
<gene>
    <name evidence="13" type="ORF">MBO_06636</name>
</gene>
<dbReference type="GO" id="GO:0046872">
    <property type="term" value="F:metal ion binding"/>
    <property type="evidence" value="ECO:0007669"/>
    <property type="project" value="UniProtKB-UniRule"/>
</dbReference>
<dbReference type="SUPFAM" id="SSF143631">
    <property type="entry name" value="ApbE-like"/>
    <property type="match status" value="1"/>
</dbReference>
<evidence type="ECO:0000256" key="9">
    <source>
        <dbReference type="ARBA" id="ARBA00031306"/>
    </source>
</evidence>
<keyword evidence="6 11" id="KW-0479">Metal-binding</keyword>
<comment type="caution">
    <text evidence="13">The sequence shown here is derived from an EMBL/GenBank/DDBJ whole genome shotgun (WGS) entry which is preliminary data.</text>
</comment>
<evidence type="ECO:0000256" key="5">
    <source>
        <dbReference type="ARBA" id="ARBA00022679"/>
    </source>
</evidence>
<dbReference type="AlphaFoldDB" id="A0A066UCR7"/>
<evidence type="ECO:0000256" key="11">
    <source>
        <dbReference type="PIRNR" id="PIRNR006268"/>
    </source>
</evidence>
<evidence type="ECO:0000256" key="12">
    <source>
        <dbReference type="PIRSR" id="PIRSR006268-2"/>
    </source>
</evidence>
<name>A0A066UCR7_9GAMM</name>
<evidence type="ECO:0000256" key="2">
    <source>
        <dbReference type="ARBA" id="ARBA00011955"/>
    </source>
</evidence>
<organism evidence="13 14">
    <name type="scientific">Moraxella bovoculi 237</name>
    <dbReference type="NCBI Taxonomy" id="743974"/>
    <lineage>
        <taxon>Bacteria</taxon>
        <taxon>Pseudomonadati</taxon>
        <taxon>Pseudomonadota</taxon>
        <taxon>Gammaproteobacteria</taxon>
        <taxon>Moraxellales</taxon>
        <taxon>Moraxellaceae</taxon>
        <taxon>Moraxella</taxon>
    </lineage>
</organism>
<dbReference type="Pfam" id="PF02424">
    <property type="entry name" value="ApbE"/>
    <property type="match status" value="1"/>
</dbReference>
<dbReference type="eggNOG" id="COG1477">
    <property type="taxonomic scope" value="Bacteria"/>
</dbReference>
<dbReference type="InterPro" id="IPR024932">
    <property type="entry name" value="ApbE"/>
</dbReference>
<dbReference type="GO" id="GO:0016740">
    <property type="term" value="F:transferase activity"/>
    <property type="evidence" value="ECO:0007669"/>
    <property type="project" value="UniProtKB-UniRule"/>
</dbReference>
<comment type="catalytic activity">
    <reaction evidence="10 11">
        <text>L-threonyl-[protein] + FAD = FMN-L-threonyl-[protein] + AMP + H(+)</text>
        <dbReference type="Rhea" id="RHEA:36847"/>
        <dbReference type="Rhea" id="RHEA-COMP:11060"/>
        <dbReference type="Rhea" id="RHEA-COMP:11061"/>
        <dbReference type="ChEBI" id="CHEBI:15378"/>
        <dbReference type="ChEBI" id="CHEBI:30013"/>
        <dbReference type="ChEBI" id="CHEBI:57692"/>
        <dbReference type="ChEBI" id="CHEBI:74257"/>
        <dbReference type="ChEBI" id="CHEBI:456215"/>
        <dbReference type="EC" id="2.7.1.180"/>
    </reaction>
</comment>
<evidence type="ECO:0000256" key="1">
    <source>
        <dbReference type="ARBA" id="ARBA00008282"/>
    </source>
</evidence>
<keyword evidence="7 11" id="KW-0274">FAD</keyword>
<sequence length="346" mass="37461">MRHLLLLLAVPAVCLTACSPKSDYQSIEGKTMGTTYHITFKNNNQNSADIQAAIDARLEEVNQSMSTYIEDSAISKFNRLPSNHPMSLDKDFLQVLGDSRAIYQASGGSFDPTVYPLVELWGFGSKMSVERLQSPPTDNEINAIKDKIGLDKVILTNDSIHKIHDGVGLDFSAIAKGYGVDTIARVLTDDYQITDYMVEIGGEVATKGVNAKGSAWTLAIDSPVIDSSIASRETITTITQKSGQTLHMATSGGYRNSVEFNRVRYSHTINPTTAKPVAGSAPSVTVLHDSTALADGWATALTAVPYDNALRMANDHHIKALFIIENTDGKGFKLVKSDALTTFDAK</sequence>
<dbReference type="GeneID" id="301974831"/>
<comment type="cofactor">
    <cofactor evidence="12">
        <name>Mg(2+)</name>
        <dbReference type="ChEBI" id="CHEBI:18420"/>
    </cofactor>
    <cofactor evidence="12">
        <name>Mn(2+)</name>
        <dbReference type="ChEBI" id="CHEBI:29035"/>
    </cofactor>
    <text evidence="12">Magnesium. Can also use manganese.</text>
</comment>
<keyword evidence="14" id="KW-1185">Reference proteome</keyword>
<dbReference type="EC" id="2.7.1.180" evidence="2 11"/>
<dbReference type="PANTHER" id="PTHR30040">
    <property type="entry name" value="THIAMINE BIOSYNTHESIS LIPOPROTEIN APBE"/>
    <property type="match status" value="1"/>
</dbReference>
<dbReference type="RefSeq" id="WP_036365896.1">
    <property type="nucleotide sequence ID" value="NZ_AOMT01000025.1"/>
</dbReference>
<proteinExistence type="inferred from homology"/>
<keyword evidence="4 11" id="KW-0285">Flavoprotein</keyword>
<reference evidence="13 14" key="1">
    <citation type="journal article" date="2014" name="Genome Announc.">
        <title>Draft Genome Sequence of Moraxella bovoculi Strain 237T (ATCC BAA-1259T) Isolated from a Calf with Infectious Bovine Keratoconjunctivitis.</title>
        <authorList>
            <person name="Calcutt M.J."/>
            <person name="Foecking M.F."/>
            <person name="Martin N.T."/>
            <person name="Mhlanga-Mutangadura T."/>
            <person name="Reilly T.J."/>
        </authorList>
    </citation>
    <scope>NUCLEOTIDE SEQUENCE [LARGE SCALE GENOMIC DNA]</scope>
    <source>
        <strain evidence="13 14">237</strain>
    </source>
</reference>
<evidence type="ECO:0000256" key="8">
    <source>
        <dbReference type="ARBA" id="ARBA00022842"/>
    </source>
</evidence>
<dbReference type="EMBL" id="AOMT01000025">
    <property type="protein sequence ID" value="KDN24905.1"/>
    <property type="molecule type" value="Genomic_DNA"/>
</dbReference>
<dbReference type="PIRSF" id="PIRSF006268">
    <property type="entry name" value="ApbE"/>
    <property type="match status" value="1"/>
</dbReference>
<dbReference type="InterPro" id="IPR003374">
    <property type="entry name" value="ApbE-like_sf"/>
</dbReference>
<evidence type="ECO:0000256" key="4">
    <source>
        <dbReference type="ARBA" id="ARBA00022630"/>
    </source>
</evidence>
<dbReference type="PANTHER" id="PTHR30040:SF2">
    <property type="entry name" value="FAD:PROTEIN FMN TRANSFERASE"/>
    <property type="match status" value="1"/>
</dbReference>
<protein>
    <recommendedName>
        <fullName evidence="3 11">FAD:protein FMN transferase</fullName>
        <ecNumber evidence="2 11">2.7.1.180</ecNumber>
    </recommendedName>
    <alternativeName>
        <fullName evidence="9 11">Flavin transferase</fullName>
    </alternativeName>
</protein>
<keyword evidence="5 11" id="KW-0808">Transferase</keyword>
<evidence type="ECO:0000256" key="7">
    <source>
        <dbReference type="ARBA" id="ARBA00022827"/>
    </source>
</evidence>
<dbReference type="Gene3D" id="3.10.520.10">
    <property type="entry name" value="ApbE-like domains"/>
    <property type="match status" value="1"/>
</dbReference>
<evidence type="ECO:0000313" key="13">
    <source>
        <dbReference type="EMBL" id="KDN24905.1"/>
    </source>
</evidence>
<evidence type="ECO:0000313" key="14">
    <source>
        <dbReference type="Proteomes" id="UP000035860"/>
    </source>
</evidence>
<comment type="similarity">
    <text evidence="1 11">Belongs to the ApbE family.</text>
</comment>
<keyword evidence="8 11" id="KW-0460">Magnesium</keyword>
<evidence type="ECO:0000256" key="10">
    <source>
        <dbReference type="ARBA" id="ARBA00048540"/>
    </source>
</evidence>